<dbReference type="AlphaFoldDB" id="A0A1X1VTY8"/>
<proteinExistence type="predicted"/>
<keyword evidence="2" id="KW-1185">Reference proteome</keyword>
<accession>A0A1X1VTY8</accession>
<evidence type="ECO:0000313" key="2">
    <source>
        <dbReference type="Proteomes" id="UP000193738"/>
    </source>
</evidence>
<sequence>MEPHPLQVLLAAPGSAIGCLDIAQNAERIVNRFEVRSKVVVCAVESAIQKLANELSAGHTLLTGQPVEAGCLCLI</sequence>
<organism evidence="1 2">
    <name type="scientific">Mycobacterium gastri</name>
    <dbReference type="NCBI Taxonomy" id="1777"/>
    <lineage>
        <taxon>Bacteria</taxon>
        <taxon>Bacillati</taxon>
        <taxon>Actinomycetota</taxon>
        <taxon>Actinomycetes</taxon>
        <taxon>Mycobacteriales</taxon>
        <taxon>Mycobacteriaceae</taxon>
        <taxon>Mycobacterium</taxon>
    </lineage>
</organism>
<comment type="caution">
    <text evidence="1">The sequence shown here is derived from an EMBL/GenBank/DDBJ whole genome shotgun (WGS) entry which is preliminary data.</text>
</comment>
<reference evidence="1 2" key="1">
    <citation type="submission" date="2016-01" db="EMBL/GenBank/DDBJ databases">
        <title>The new phylogeny of the genus Mycobacterium.</title>
        <authorList>
            <person name="Tarcisio F."/>
            <person name="Conor M."/>
            <person name="Antonella G."/>
            <person name="Elisabetta G."/>
            <person name="Giulia F.S."/>
            <person name="Sara T."/>
            <person name="Anna F."/>
            <person name="Clotilde B."/>
            <person name="Roberto B."/>
            <person name="Veronica D.S."/>
            <person name="Fabio R."/>
            <person name="Monica P."/>
            <person name="Olivier J."/>
            <person name="Enrico T."/>
            <person name="Nicola S."/>
        </authorList>
    </citation>
    <scope>NUCLEOTIDE SEQUENCE [LARGE SCALE GENOMIC DNA]</scope>
    <source>
        <strain evidence="1 2">DSM 43505</strain>
    </source>
</reference>
<gene>
    <name evidence="1" type="ORF">AWC07_00155</name>
</gene>
<protein>
    <submittedName>
        <fullName evidence="1">Uncharacterized protein</fullName>
    </submittedName>
</protein>
<dbReference type="Proteomes" id="UP000193738">
    <property type="component" value="Unassembled WGS sequence"/>
</dbReference>
<evidence type="ECO:0000313" key="1">
    <source>
        <dbReference type="EMBL" id="ORV72542.1"/>
    </source>
</evidence>
<name>A0A1X1VTY8_MYCGS</name>
<dbReference type="EMBL" id="LQOX01000078">
    <property type="protein sequence ID" value="ORV72542.1"/>
    <property type="molecule type" value="Genomic_DNA"/>
</dbReference>